<keyword evidence="4" id="KW-1185">Reference proteome</keyword>
<dbReference type="GO" id="GO:0003676">
    <property type="term" value="F:nucleic acid binding"/>
    <property type="evidence" value="ECO:0007669"/>
    <property type="project" value="InterPro"/>
</dbReference>
<sequence>MSSHVVVGAIPEHYASIDLRVFFDDLVEAGMLTCFHYQHRKEPDAPTRSCMIALDPKHMHRLIVYNGTPWTDRNDAQTDATMTARVTLNLVRWTGVGKGSHKTTTDQLSQEKDSGLPVVEVPNVLRPNITELQPPQYLPNGMGVLGLDMLLMVRARDHFSAYMAMDAQLSASDILREFFKGGIYNVRLAGMDFSGFKVTGNVGTPMHTLQRMIEECKLPVSVIRRLELNTRRRIRTGPNGKAYTDVRMLYPETTENPYDYENTYNQQHPTNEDEPEEWDRYEALHDDVDEQERIKERTFEGDVEVTWDKGSSGLVFYTDTQYWNANETEEADVNDWDADERINTPPCTDVPSDLRGPYTGKPRAREGQRGGWGVDVVYLDHNTRQRAAMLERDLEQREWDVEHMREQAAGSRDSATRHIRASTSEEYTGPDSTKSSTPTQASPNKPQWKAAVRDRYAPFEASTKGVGSTILYRSGWRPGLSLGKTGRGALTTPLEAQGQSAHTRTGLGYSVETDRSVGFEVGGKGPAKRYDTAYVKIHTPGHQSRTHPGSEQVDANAHAHTHSPHGEVHAQTRTGQDRPLPRGADGAVASGECESASPKTCHRSDRDRDWATDPNGPCGKDTQCVGDTRRGGRASVDTAGAPDDVPDGHTHRHDTSDTHHTAEAHDKPAPGTPKNGTPPFDNVRPSHSTETGSMSQEKSVCGATDSGVETAHASGEGGTGSTSQAVTDSGPRNRKAKSKSKLILPVGYEDVPWDKNADTEDARAAHTVETSSHLLPGNRGYSVKYRAVAFVGADDRATTVKPVPQPHTPGVMPGIRYSQPYFTSQGATTKSCNNPT</sequence>
<dbReference type="PANTHER" id="PTHR14390:SF2">
    <property type="entry name" value="G PATCH DOMAIN-CONTAINING PROTEIN 3"/>
    <property type="match status" value="1"/>
</dbReference>
<accession>A0A0L0FTP6</accession>
<feature type="region of interest" description="Disordered" evidence="1">
    <location>
        <begin position="539"/>
        <end position="741"/>
    </location>
</feature>
<dbReference type="AlphaFoldDB" id="A0A0L0FTP6"/>
<organism evidence="3 4">
    <name type="scientific">Sphaeroforma arctica JP610</name>
    <dbReference type="NCBI Taxonomy" id="667725"/>
    <lineage>
        <taxon>Eukaryota</taxon>
        <taxon>Ichthyosporea</taxon>
        <taxon>Ichthyophonida</taxon>
        <taxon>Sphaeroforma</taxon>
    </lineage>
</organism>
<gene>
    <name evidence="3" type="ORF">SARC_07451</name>
</gene>
<feature type="compositionally biased region" description="Basic and acidic residues" evidence="1">
    <location>
        <begin position="602"/>
        <end position="611"/>
    </location>
</feature>
<dbReference type="RefSeq" id="XP_014154092.1">
    <property type="nucleotide sequence ID" value="XM_014298617.1"/>
</dbReference>
<evidence type="ECO:0000259" key="2">
    <source>
        <dbReference type="PROSITE" id="PS50174"/>
    </source>
</evidence>
<feature type="compositionally biased region" description="Basic and acidic residues" evidence="1">
    <location>
        <begin position="646"/>
        <end position="668"/>
    </location>
</feature>
<dbReference type="PROSITE" id="PS50174">
    <property type="entry name" value="G_PATCH"/>
    <property type="match status" value="1"/>
</dbReference>
<evidence type="ECO:0000256" key="1">
    <source>
        <dbReference type="SAM" id="MobiDB-lite"/>
    </source>
</evidence>
<evidence type="ECO:0000313" key="3">
    <source>
        <dbReference type="EMBL" id="KNC80190.1"/>
    </source>
</evidence>
<feature type="compositionally biased region" description="Basic and acidic residues" evidence="1">
    <location>
        <begin position="564"/>
        <end position="580"/>
    </location>
</feature>
<dbReference type="Proteomes" id="UP000054560">
    <property type="component" value="Unassembled WGS sequence"/>
</dbReference>
<dbReference type="GO" id="GO:0039536">
    <property type="term" value="P:negative regulation of RIG-I signaling pathway"/>
    <property type="evidence" value="ECO:0007669"/>
    <property type="project" value="InterPro"/>
</dbReference>
<dbReference type="EMBL" id="KQ242187">
    <property type="protein sequence ID" value="KNC80190.1"/>
    <property type="molecule type" value="Genomic_DNA"/>
</dbReference>
<dbReference type="PANTHER" id="PTHR14390">
    <property type="entry name" value="G PATCH DOMAIN CONTAINING PROTEIN 3"/>
    <property type="match status" value="1"/>
</dbReference>
<dbReference type="InterPro" id="IPR040341">
    <property type="entry name" value="GPATCH3"/>
</dbReference>
<feature type="compositionally biased region" description="Polar residues" evidence="1">
    <location>
        <begin position="421"/>
        <end position="445"/>
    </location>
</feature>
<dbReference type="GeneID" id="25907955"/>
<dbReference type="GO" id="GO:0032480">
    <property type="term" value="P:negative regulation of type I interferon production"/>
    <property type="evidence" value="ECO:0007669"/>
    <property type="project" value="InterPro"/>
</dbReference>
<dbReference type="OrthoDB" id="5842926at2759"/>
<dbReference type="STRING" id="667725.A0A0L0FTP6"/>
<feature type="region of interest" description="Disordered" evidence="1">
    <location>
        <begin position="338"/>
        <end position="369"/>
    </location>
</feature>
<dbReference type="GO" id="GO:0045893">
    <property type="term" value="P:positive regulation of DNA-templated transcription"/>
    <property type="evidence" value="ECO:0007669"/>
    <property type="project" value="TreeGrafter"/>
</dbReference>
<feature type="compositionally biased region" description="Polar residues" evidence="1">
    <location>
        <begin position="685"/>
        <end position="698"/>
    </location>
</feature>
<protein>
    <recommendedName>
        <fullName evidence="2">G-patch domain-containing protein</fullName>
    </recommendedName>
</protein>
<dbReference type="eggNOG" id="ENOG502QQ66">
    <property type="taxonomic scope" value="Eukaryota"/>
</dbReference>
<feature type="region of interest" description="Disordered" evidence="1">
    <location>
        <begin position="404"/>
        <end position="448"/>
    </location>
</feature>
<dbReference type="InterPro" id="IPR000467">
    <property type="entry name" value="G_patch_dom"/>
</dbReference>
<feature type="domain" description="G-patch" evidence="2">
    <location>
        <begin position="463"/>
        <end position="512"/>
    </location>
</feature>
<reference evidence="3 4" key="1">
    <citation type="submission" date="2011-02" db="EMBL/GenBank/DDBJ databases">
        <title>The Genome Sequence of Sphaeroforma arctica JP610.</title>
        <authorList>
            <consortium name="The Broad Institute Genome Sequencing Platform"/>
            <person name="Russ C."/>
            <person name="Cuomo C."/>
            <person name="Young S.K."/>
            <person name="Zeng Q."/>
            <person name="Gargeya S."/>
            <person name="Alvarado L."/>
            <person name="Berlin A."/>
            <person name="Chapman S.B."/>
            <person name="Chen Z."/>
            <person name="Freedman E."/>
            <person name="Gellesch M."/>
            <person name="Goldberg J."/>
            <person name="Griggs A."/>
            <person name="Gujja S."/>
            <person name="Heilman E."/>
            <person name="Heiman D."/>
            <person name="Howarth C."/>
            <person name="Mehta T."/>
            <person name="Neiman D."/>
            <person name="Pearson M."/>
            <person name="Roberts A."/>
            <person name="Saif S."/>
            <person name="Shea T."/>
            <person name="Shenoy N."/>
            <person name="Sisk P."/>
            <person name="Stolte C."/>
            <person name="Sykes S."/>
            <person name="White J."/>
            <person name="Yandava C."/>
            <person name="Burger G."/>
            <person name="Gray M.W."/>
            <person name="Holland P.W.H."/>
            <person name="King N."/>
            <person name="Lang F.B.F."/>
            <person name="Roger A.J."/>
            <person name="Ruiz-Trillo I."/>
            <person name="Haas B."/>
            <person name="Nusbaum C."/>
            <person name="Birren B."/>
        </authorList>
    </citation>
    <scope>NUCLEOTIDE SEQUENCE [LARGE SCALE GENOMIC DNA]</scope>
    <source>
        <strain evidence="3 4">JP610</strain>
    </source>
</reference>
<evidence type="ECO:0000313" key="4">
    <source>
        <dbReference type="Proteomes" id="UP000054560"/>
    </source>
</evidence>
<name>A0A0L0FTP6_9EUKA</name>
<proteinExistence type="predicted"/>